<evidence type="ECO:0000313" key="2">
    <source>
        <dbReference type="Proteomes" id="UP000865968"/>
    </source>
</evidence>
<accession>A0AAN5RZA2</accession>
<dbReference type="InterPro" id="IPR025975">
    <property type="entry name" value="Polysacc_lyase"/>
</dbReference>
<organism evidence="1 2">
    <name type="scientific">Morganella morganii</name>
    <name type="common">Proteus morganii</name>
    <dbReference type="NCBI Taxonomy" id="582"/>
    <lineage>
        <taxon>Bacteria</taxon>
        <taxon>Pseudomonadati</taxon>
        <taxon>Pseudomonadota</taxon>
        <taxon>Gammaproteobacteria</taxon>
        <taxon>Enterobacterales</taxon>
        <taxon>Morganellaceae</taxon>
        <taxon>Morganella</taxon>
    </lineage>
</organism>
<dbReference type="Proteomes" id="UP000865968">
    <property type="component" value="Unassembled WGS sequence"/>
</dbReference>
<dbReference type="Gene3D" id="2.60.120.200">
    <property type="match status" value="1"/>
</dbReference>
<comment type="caution">
    <text evidence="1">The sequence shown here is derived from an EMBL/GenBank/DDBJ whole genome shotgun (WGS) entry which is preliminary data.</text>
</comment>
<dbReference type="EMBL" id="DACSWI010000002">
    <property type="protein sequence ID" value="HAT3808357.1"/>
    <property type="molecule type" value="Genomic_DNA"/>
</dbReference>
<sequence>MLPVLSNYSLPQALNQPIHTADTASPHLNNITREIKSVRNTNAHCVTVSHMDTLYDPISYGRGRKLESIKTSFKNNVKSLKKYNISINTETYTKLGPSGQKEIEKTIDERYLSFENGTWVGKKDEHVLRFNLPKKKGNFRVELAHRNNLNMNTDSMYEFQMRAGYAAHDVIFFQVKECGGDMKTRGRGRPPVSLHLKNEKEIYISINSENGNVLRKKIATLSCPQEWYKFKVRIVWNRNHPGIQVAINGKNTFETTVSFGAHNSRNHYSKFGIYVPQQKNKEGVKNTSLIFDNVKETHRFFNTKIRHKKVNKT</sequence>
<dbReference type="Pfam" id="PF14099">
    <property type="entry name" value="Polysacc_lyase"/>
    <property type="match status" value="1"/>
</dbReference>
<reference evidence="1" key="1">
    <citation type="journal article" date="2018" name="Genome Biol.">
        <title>SKESA: strategic k-mer extension for scrupulous assemblies.</title>
        <authorList>
            <person name="Souvorov A."/>
            <person name="Agarwala R."/>
            <person name="Lipman D.J."/>
        </authorList>
    </citation>
    <scope>NUCLEOTIDE SEQUENCE</scope>
    <source>
        <strain evidence="1">Morganella morganii ARLG-3209</strain>
    </source>
</reference>
<protein>
    <submittedName>
        <fullName evidence="1">Uncharacterized protein</fullName>
    </submittedName>
</protein>
<name>A0AAN5RZA2_MORMO</name>
<gene>
    <name evidence="1" type="ORF">I8608_001172</name>
</gene>
<evidence type="ECO:0000313" key="1">
    <source>
        <dbReference type="EMBL" id="HAT3808357.1"/>
    </source>
</evidence>
<dbReference type="AlphaFoldDB" id="A0AAN5RZA2"/>
<reference evidence="1" key="2">
    <citation type="submission" date="2020-10" db="EMBL/GenBank/DDBJ databases">
        <authorList>
            <consortium name="NCBI Pathogen Detection Project"/>
        </authorList>
    </citation>
    <scope>NUCLEOTIDE SEQUENCE</scope>
    <source>
        <strain evidence="1">Morganella morganii ARLG-3209</strain>
    </source>
</reference>
<proteinExistence type="predicted"/>